<accession>A0A9R0I132</accession>
<keyword evidence="1" id="KW-1185">Reference proteome</keyword>
<organism evidence="1 2">
    <name type="scientific">Spinacia oleracea</name>
    <name type="common">Spinach</name>
    <dbReference type="NCBI Taxonomy" id="3562"/>
    <lineage>
        <taxon>Eukaryota</taxon>
        <taxon>Viridiplantae</taxon>
        <taxon>Streptophyta</taxon>
        <taxon>Embryophyta</taxon>
        <taxon>Tracheophyta</taxon>
        <taxon>Spermatophyta</taxon>
        <taxon>Magnoliopsida</taxon>
        <taxon>eudicotyledons</taxon>
        <taxon>Gunneridae</taxon>
        <taxon>Pentapetalae</taxon>
        <taxon>Caryophyllales</taxon>
        <taxon>Chenopodiaceae</taxon>
        <taxon>Chenopodioideae</taxon>
        <taxon>Anserineae</taxon>
        <taxon>Spinacia</taxon>
    </lineage>
</organism>
<evidence type="ECO:0000313" key="2">
    <source>
        <dbReference type="RefSeq" id="XP_021840543.1"/>
    </source>
</evidence>
<dbReference type="Proteomes" id="UP000813463">
    <property type="component" value="Chromosome 3"/>
</dbReference>
<dbReference type="RefSeq" id="XP_021840543.1">
    <property type="nucleotide sequence ID" value="XM_021984851.2"/>
</dbReference>
<dbReference type="KEGG" id="soe:110780463"/>
<proteinExistence type="predicted"/>
<gene>
    <name evidence="2" type="primary">LOC110780463</name>
</gene>
<sequence>MADINVTPEVVEDVEIDLEAKAKEYEASSKANNSGEYQLMTDIKNFSKGRVHKVETHFWNGRTLTNFPALPINTGVAMRQAGPLPKGVKWGIVYADGEDTTARKFIVAVDGPSGKIYVEAGPIGPVDWNVVEVKLDQHSGSKAETTDPILGGKIVAQVTGTYAVARFYN</sequence>
<dbReference type="GeneID" id="110780463"/>
<name>A0A9R0I132_SPIOL</name>
<protein>
    <submittedName>
        <fullName evidence="2">Uncharacterized protein</fullName>
    </submittedName>
</protein>
<reference evidence="2" key="2">
    <citation type="submission" date="2025-08" db="UniProtKB">
        <authorList>
            <consortium name="RefSeq"/>
        </authorList>
    </citation>
    <scope>IDENTIFICATION</scope>
    <source>
        <tissue evidence="2">Leaf</tissue>
    </source>
</reference>
<dbReference type="OrthoDB" id="1665602at2759"/>
<dbReference type="AlphaFoldDB" id="A0A9R0I132"/>
<reference evidence="1" key="1">
    <citation type="journal article" date="2021" name="Nat. Commun.">
        <title>Genomic analyses provide insights into spinach domestication and the genetic basis of agronomic traits.</title>
        <authorList>
            <person name="Cai X."/>
            <person name="Sun X."/>
            <person name="Xu C."/>
            <person name="Sun H."/>
            <person name="Wang X."/>
            <person name="Ge C."/>
            <person name="Zhang Z."/>
            <person name="Wang Q."/>
            <person name="Fei Z."/>
            <person name="Jiao C."/>
            <person name="Wang Q."/>
        </authorList>
    </citation>
    <scope>NUCLEOTIDE SEQUENCE [LARGE SCALE GENOMIC DNA]</scope>
    <source>
        <strain evidence="1">cv. Varoflay</strain>
    </source>
</reference>
<evidence type="ECO:0000313" key="1">
    <source>
        <dbReference type="Proteomes" id="UP000813463"/>
    </source>
</evidence>